<feature type="compositionally biased region" description="Basic and acidic residues" evidence="1">
    <location>
        <begin position="63"/>
        <end position="85"/>
    </location>
</feature>
<organism evidence="3">
    <name type="scientific">Cacopsylla melanoneura</name>
    <dbReference type="NCBI Taxonomy" id="428564"/>
    <lineage>
        <taxon>Eukaryota</taxon>
        <taxon>Metazoa</taxon>
        <taxon>Ecdysozoa</taxon>
        <taxon>Arthropoda</taxon>
        <taxon>Hexapoda</taxon>
        <taxon>Insecta</taxon>
        <taxon>Pterygota</taxon>
        <taxon>Neoptera</taxon>
        <taxon>Paraneoptera</taxon>
        <taxon>Hemiptera</taxon>
        <taxon>Sternorrhyncha</taxon>
        <taxon>Psylloidea</taxon>
        <taxon>Psyllidae</taxon>
        <taxon>Psyllinae</taxon>
        <taxon>Cacopsylla</taxon>
    </lineage>
</organism>
<reference evidence="3" key="1">
    <citation type="submission" date="2021-05" db="EMBL/GenBank/DDBJ databases">
        <authorList>
            <person name="Alioto T."/>
            <person name="Alioto T."/>
            <person name="Gomez Garrido J."/>
        </authorList>
    </citation>
    <scope>NUCLEOTIDE SEQUENCE</scope>
</reference>
<proteinExistence type="predicted"/>
<accession>A0A8D9AXS3</accession>
<dbReference type="AlphaFoldDB" id="A0A8D9AXS3"/>
<feature type="region of interest" description="Disordered" evidence="1">
    <location>
        <begin position="54"/>
        <end position="85"/>
    </location>
</feature>
<evidence type="ECO:0000256" key="1">
    <source>
        <dbReference type="SAM" id="MobiDB-lite"/>
    </source>
</evidence>
<protein>
    <submittedName>
        <fullName evidence="3">Uncharacterized protein</fullName>
    </submittedName>
</protein>
<name>A0A8D9AXS3_9HEMI</name>
<feature type="signal peptide" evidence="2">
    <location>
        <begin position="1"/>
        <end position="16"/>
    </location>
</feature>
<dbReference type="EMBL" id="HBUF01596033">
    <property type="protein sequence ID" value="CAG6774798.1"/>
    <property type="molecule type" value="Transcribed_RNA"/>
</dbReference>
<feature type="chain" id="PRO_5033983853" evidence="2">
    <location>
        <begin position="17"/>
        <end position="226"/>
    </location>
</feature>
<evidence type="ECO:0000256" key="2">
    <source>
        <dbReference type="SAM" id="SignalP"/>
    </source>
</evidence>
<sequence length="226" mass="27244">MAYRFLALLLVSGVYANEIHNDHETIKHNKTGHHSEIKNQKKTVHHNEIGHHNEIKHPKKTGHHNETGHHNKTAHHNETEHHNRTRHPYEFRYPNEIRTNESLYLPVDLCPIYPGEEFNQTAKQIREQKFRANRTLVVDMIPYEYGEKLNEKVEKIGNKLGILKPLEDVDSFFRLNISVWQFKDRPLPIVIRFRNQELRDVWNDRYDKLHLWMELWYLNNHLSEYL</sequence>
<keyword evidence="2" id="KW-0732">Signal</keyword>
<evidence type="ECO:0000313" key="3">
    <source>
        <dbReference type="EMBL" id="CAG6774798.1"/>
    </source>
</evidence>